<protein>
    <submittedName>
        <fullName evidence="2">Uncharacterized protein</fullName>
    </submittedName>
</protein>
<reference evidence="2" key="1">
    <citation type="submission" date="2020-02" db="EMBL/GenBank/DDBJ databases">
        <authorList>
            <person name="Meier V. D."/>
        </authorList>
    </citation>
    <scope>NUCLEOTIDE SEQUENCE</scope>
    <source>
        <strain evidence="2">AVDCRST_MAG50</strain>
    </source>
</reference>
<proteinExistence type="predicted"/>
<feature type="region of interest" description="Disordered" evidence="1">
    <location>
        <begin position="1"/>
        <end position="40"/>
    </location>
</feature>
<feature type="non-terminal residue" evidence="2">
    <location>
        <position position="1"/>
    </location>
</feature>
<sequence length="40" mass="4383">DRRLVLPERLLTSRTSRSGPPELVIGARPARGRASDVPVM</sequence>
<name>A0A6J4ISA1_9ACTN</name>
<organism evidence="2">
    <name type="scientific">uncultured Acidimicrobiales bacterium</name>
    <dbReference type="NCBI Taxonomy" id="310071"/>
    <lineage>
        <taxon>Bacteria</taxon>
        <taxon>Bacillati</taxon>
        <taxon>Actinomycetota</taxon>
        <taxon>Acidimicrobiia</taxon>
        <taxon>Acidimicrobiales</taxon>
        <taxon>environmental samples</taxon>
    </lineage>
</organism>
<evidence type="ECO:0000313" key="2">
    <source>
        <dbReference type="EMBL" id="CAA9258031.1"/>
    </source>
</evidence>
<evidence type="ECO:0000256" key="1">
    <source>
        <dbReference type="SAM" id="MobiDB-lite"/>
    </source>
</evidence>
<feature type="non-terminal residue" evidence="2">
    <location>
        <position position="40"/>
    </location>
</feature>
<dbReference type="EMBL" id="CADCTF010000126">
    <property type="protein sequence ID" value="CAA9258031.1"/>
    <property type="molecule type" value="Genomic_DNA"/>
</dbReference>
<accession>A0A6J4ISA1</accession>
<dbReference type="AlphaFoldDB" id="A0A6J4ISA1"/>
<gene>
    <name evidence="2" type="ORF">AVDCRST_MAG50-2715</name>
</gene>